<reference evidence="2 3" key="1">
    <citation type="submission" date="2015-03" db="EMBL/GenBank/DDBJ databases">
        <authorList>
            <person name="Murphy D."/>
        </authorList>
    </citation>
    <scope>NUCLEOTIDE SEQUENCE [LARGE SCALE GENOMIC DNA]</scope>
    <source>
        <strain evidence="2 3">DSM 44277</strain>
    </source>
</reference>
<dbReference type="Proteomes" id="UP000198875">
    <property type="component" value="Unassembled WGS sequence"/>
</dbReference>
<dbReference type="InterPro" id="IPR024020">
    <property type="entry name" value="Anit_sigma_mycothiol_RsrA"/>
</dbReference>
<organism evidence="2 3">
    <name type="scientific">Mycobacterium bohemicum DSM 44277</name>
    <dbReference type="NCBI Taxonomy" id="1236609"/>
    <lineage>
        <taxon>Bacteria</taxon>
        <taxon>Bacillati</taxon>
        <taxon>Actinomycetota</taxon>
        <taxon>Actinomycetes</taxon>
        <taxon>Mycobacteriales</taxon>
        <taxon>Mycobacteriaceae</taxon>
        <taxon>Mycobacterium</taxon>
    </lineage>
</organism>
<protein>
    <submittedName>
        <fullName evidence="2">Anti-sigma factor</fullName>
    </submittedName>
</protein>
<sequence length="101" mass="11151">MSESPGSTDPRPADDSHTHGVSCAQVIAEVWTLLDGECTPQAREQLLAHLELCPGCFEHFGLEKRIKGLLATKCQSEKAPEGLKERLRLEIRRTTIIRGGQ</sequence>
<name>A0A0U0WBA3_MYCBE</name>
<feature type="domain" description="Putative zinc-finger" evidence="1">
    <location>
        <begin position="23"/>
        <end position="56"/>
    </location>
</feature>
<dbReference type="AlphaFoldDB" id="A0A0U0WBA3"/>
<dbReference type="OrthoDB" id="3267840at2"/>
<evidence type="ECO:0000313" key="2">
    <source>
        <dbReference type="EMBL" id="CPR12083.1"/>
    </source>
</evidence>
<gene>
    <name evidence="2" type="ORF">BN971_03376</name>
</gene>
<dbReference type="InterPro" id="IPR027383">
    <property type="entry name" value="Znf_put"/>
</dbReference>
<evidence type="ECO:0000313" key="3">
    <source>
        <dbReference type="Proteomes" id="UP000198875"/>
    </source>
</evidence>
<dbReference type="Pfam" id="PF13490">
    <property type="entry name" value="zf-HC2"/>
    <property type="match status" value="1"/>
</dbReference>
<dbReference type="EMBL" id="CSTD01000003">
    <property type="protein sequence ID" value="CPR12083.1"/>
    <property type="molecule type" value="Genomic_DNA"/>
</dbReference>
<proteinExistence type="predicted"/>
<dbReference type="NCBIfam" id="TIGR03988">
    <property type="entry name" value="antisig_RsrA"/>
    <property type="match status" value="1"/>
</dbReference>
<dbReference type="RefSeq" id="WP_085182026.1">
    <property type="nucleotide sequence ID" value="NZ_CSTD01000003.1"/>
</dbReference>
<accession>A0A0U0WBA3</accession>
<evidence type="ECO:0000259" key="1">
    <source>
        <dbReference type="Pfam" id="PF13490"/>
    </source>
</evidence>